<evidence type="ECO:0000313" key="6">
    <source>
        <dbReference type="EMBL" id="KAH7119503.1"/>
    </source>
</evidence>
<dbReference type="GO" id="GO:0032259">
    <property type="term" value="P:methylation"/>
    <property type="evidence" value="ECO:0007669"/>
    <property type="project" value="UniProtKB-KW"/>
</dbReference>
<name>A0A9P9DHT7_9HYPO</name>
<dbReference type="InterPro" id="IPR029063">
    <property type="entry name" value="SAM-dependent_MTases_sf"/>
</dbReference>
<proteinExistence type="inferred from homology"/>
<dbReference type="PANTHER" id="PTHR43397">
    <property type="entry name" value="ERGOTHIONEINE BIOSYNTHESIS PROTEIN 1"/>
    <property type="match status" value="1"/>
</dbReference>
<evidence type="ECO:0000259" key="5">
    <source>
        <dbReference type="Pfam" id="PF10017"/>
    </source>
</evidence>
<dbReference type="PANTHER" id="PTHR43397:SF2">
    <property type="entry name" value="HISTIDINE-SPECIFIC METHYLTRANSFERASE SAM-DEPENDENT DOMAIN-CONTAINING PROTEIN"/>
    <property type="match status" value="1"/>
</dbReference>
<dbReference type="GO" id="GO:0008168">
    <property type="term" value="F:methyltransferase activity"/>
    <property type="evidence" value="ECO:0007669"/>
    <property type="project" value="UniProtKB-KW"/>
</dbReference>
<keyword evidence="4" id="KW-0949">S-adenosyl-L-methionine</keyword>
<dbReference type="PIRSF" id="PIRSF018005">
    <property type="entry name" value="UCP018005"/>
    <property type="match status" value="1"/>
</dbReference>
<organism evidence="6 7">
    <name type="scientific">Dactylonectria estremocensis</name>
    <dbReference type="NCBI Taxonomy" id="1079267"/>
    <lineage>
        <taxon>Eukaryota</taxon>
        <taxon>Fungi</taxon>
        <taxon>Dikarya</taxon>
        <taxon>Ascomycota</taxon>
        <taxon>Pezizomycotina</taxon>
        <taxon>Sordariomycetes</taxon>
        <taxon>Hypocreomycetidae</taxon>
        <taxon>Hypocreales</taxon>
        <taxon>Nectriaceae</taxon>
        <taxon>Dactylonectria</taxon>
    </lineage>
</organism>
<dbReference type="Gene3D" id="3.40.50.150">
    <property type="entry name" value="Vaccinia Virus protein VP39"/>
    <property type="match status" value="1"/>
</dbReference>
<dbReference type="AlphaFoldDB" id="A0A9P9DHT7"/>
<dbReference type="OrthoDB" id="659at2759"/>
<keyword evidence="2" id="KW-0489">Methyltransferase</keyword>
<comment type="caution">
    <text evidence="6">The sequence shown here is derived from an EMBL/GenBank/DDBJ whole genome shotgun (WGS) entry which is preliminary data.</text>
</comment>
<reference evidence="6" key="1">
    <citation type="journal article" date="2021" name="Nat. Commun.">
        <title>Genetic determinants of endophytism in the Arabidopsis root mycobiome.</title>
        <authorList>
            <person name="Mesny F."/>
            <person name="Miyauchi S."/>
            <person name="Thiergart T."/>
            <person name="Pickel B."/>
            <person name="Atanasova L."/>
            <person name="Karlsson M."/>
            <person name="Huettel B."/>
            <person name="Barry K.W."/>
            <person name="Haridas S."/>
            <person name="Chen C."/>
            <person name="Bauer D."/>
            <person name="Andreopoulos W."/>
            <person name="Pangilinan J."/>
            <person name="LaButti K."/>
            <person name="Riley R."/>
            <person name="Lipzen A."/>
            <person name="Clum A."/>
            <person name="Drula E."/>
            <person name="Henrissat B."/>
            <person name="Kohler A."/>
            <person name="Grigoriev I.V."/>
            <person name="Martin F.M."/>
            <person name="Hacquard S."/>
        </authorList>
    </citation>
    <scope>NUCLEOTIDE SEQUENCE</scope>
    <source>
        <strain evidence="6">MPI-CAGE-AT-0021</strain>
    </source>
</reference>
<accession>A0A9P9DHT7</accession>
<feature type="domain" description="Histidine-specific methyltransferase SAM-dependent" evidence="5">
    <location>
        <begin position="33"/>
        <end position="322"/>
    </location>
</feature>
<evidence type="ECO:0000256" key="2">
    <source>
        <dbReference type="ARBA" id="ARBA00022603"/>
    </source>
</evidence>
<keyword evidence="7" id="KW-1185">Reference proteome</keyword>
<protein>
    <recommendedName>
        <fullName evidence="5">Histidine-specific methyltransferase SAM-dependent domain-containing protein</fullName>
    </recommendedName>
</protein>
<sequence>MTMNTQATPNHWPPCRHGETFDIGGDKSVQLMKEEFVQGLWSGKPLPKALLYALSPHLWKEVSQEATYYQTHEELAILKRHCDEIVPLFSAGMTIIDIGAGQVHPHDQQALVTAGLKCTYIAIDISCSSMAQSISALAKEFDASLVYILGLHGTFEDGMKYCISIPGPRLFLSLGSTICNKPYPEAVKDLQGWSKELGQEDALLFGQDAHTLDDIEKIERAYHGPAFVAFIESIRTIAYQLTGKEVFDQDKWELTCSFSTGRSLCHKFELRAKQKNCFGYVYEAGMKVDCFASYKHDQQRVKDMCKEAGLRVQQSWDNGSEMCMCLSHATSSVRY</sequence>
<keyword evidence="3" id="KW-0808">Transferase</keyword>
<evidence type="ECO:0000256" key="4">
    <source>
        <dbReference type="ARBA" id="ARBA00022691"/>
    </source>
</evidence>
<dbReference type="Pfam" id="PF10017">
    <property type="entry name" value="Methyltransf_33"/>
    <property type="match status" value="1"/>
</dbReference>
<comment type="similarity">
    <text evidence="1">Belongs to the methyltransferase superfamily.</text>
</comment>
<dbReference type="EMBL" id="JAGMUU010000030">
    <property type="protein sequence ID" value="KAH7119503.1"/>
    <property type="molecule type" value="Genomic_DNA"/>
</dbReference>
<dbReference type="InterPro" id="IPR051128">
    <property type="entry name" value="EgtD_Methyltrsf_superfamily"/>
</dbReference>
<gene>
    <name evidence="6" type="ORF">B0J13DRAFT_651576</name>
</gene>
<evidence type="ECO:0000256" key="3">
    <source>
        <dbReference type="ARBA" id="ARBA00022679"/>
    </source>
</evidence>
<dbReference type="InterPro" id="IPR019257">
    <property type="entry name" value="MeTrfase_dom"/>
</dbReference>
<dbReference type="InterPro" id="IPR017804">
    <property type="entry name" value="MeTrfase_EgtD-like"/>
</dbReference>
<evidence type="ECO:0000256" key="1">
    <source>
        <dbReference type="ARBA" id="ARBA00008361"/>
    </source>
</evidence>
<evidence type="ECO:0000313" key="7">
    <source>
        <dbReference type="Proteomes" id="UP000717696"/>
    </source>
</evidence>
<dbReference type="Proteomes" id="UP000717696">
    <property type="component" value="Unassembled WGS sequence"/>
</dbReference>